<evidence type="ECO:0000256" key="5">
    <source>
        <dbReference type="ARBA" id="ARBA00023136"/>
    </source>
</evidence>
<dbReference type="InterPro" id="IPR017978">
    <property type="entry name" value="GPCR_3_C"/>
</dbReference>
<keyword evidence="7" id="KW-0325">Glycoprotein</keyword>
<comment type="caution">
    <text evidence="11">The sequence shown here is derived from an EMBL/GenBank/DDBJ whole genome shotgun (WGS) entry which is preliminary data.</text>
</comment>
<keyword evidence="3 9" id="KW-1133">Transmembrane helix</keyword>
<keyword evidence="4" id="KW-0297">G-protein coupled receptor</keyword>
<evidence type="ECO:0000256" key="4">
    <source>
        <dbReference type="ARBA" id="ARBA00023040"/>
    </source>
</evidence>
<evidence type="ECO:0000313" key="11">
    <source>
        <dbReference type="EMBL" id="ORY74148.1"/>
    </source>
</evidence>
<evidence type="ECO:0000256" key="2">
    <source>
        <dbReference type="ARBA" id="ARBA00022692"/>
    </source>
</evidence>
<protein>
    <recommendedName>
        <fullName evidence="10">G-protein coupled receptors family 3 profile domain-containing protein</fullName>
    </recommendedName>
</protein>
<sequence>MYSFKNLINNYNELMNQFFTNNNIEDVEVKFSYCAPDDYDGTNILNLYKEFKSPYTLDIEYAKSFNCIIRELKRSNYDLMILDDRFLFSDNSYLDNTVLQSEFSYSKVIDYLTEYNIVNENINFHDRNILKDGKGDTELLYGLPYELDFDVLYYHDVDEGLKDSLSLKVKELQSDEKVNDIVSAGLKNNDELFNLLAEFLSYQYGLPKENDPESYTSLYKDKEILNSLRKYMKGLMGSDIEKTLSTTVEEACTNFAEGKKPLLKGKASYYNGLNQNPEIIVKASALPENKSVITEKYVVMNRNSLKPKETLQQIALQLTSKEMQYYRALQFGSIPTFDFKNLSEDATSYCQAHAEMCELLKTISPIRIRNIVRKRNYSASFLESRLIVPTALRESLTDSSNDIVQKAFLNILDISNKNFEQTKVDLFLIMFLVLNVITIIIAILLFLVILKVYRNRKHPYIKAVSPQLTNLTILGIILKIIYPYFFLLIDTRFLCRMSVIVNFEINNITFIPLFAIIFRIYYIYTNISSVSYGKKLHDKRLIIYILIGLVIAFFAAYGISYFGYFNLTTTGSLTDNRFMTCMYDFKANLIITNSYTLILFVIMMAMTIRVRKLSKKYGDTTFIFFIILLLLSSCLSESAYAAFFKTDGGSSVTNYSIRLLYIRKHPVKNKEKLYKKDFNNINNLVEFIPIKKNDSSSFTYFDSSNGVSSTGNKSINKSSMAKTYIRMDGDMEGQYDNDSNYRAFTQSLHKYLSEDEDEDMNQDKVNMDKQNNMNYNSSYNTSNFNNSNYNTSDFNNNYGNYSFNSNNKNSFYYYNELNNNIK</sequence>
<dbReference type="STRING" id="1754190.A0A1Y2ERH3"/>
<dbReference type="InterPro" id="IPR002455">
    <property type="entry name" value="GPCR3_GABA-B"/>
</dbReference>
<feature type="transmembrane region" description="Helical" evidence="9">
    <location>
        <begin position="585"/>
        <end position="610"/>
    </location>
</feature>
<dbReference type="PANTHER" id="PTHR10519:SF20">
    <property type="entry name" value="G-PROTEIN COUPLED RECEPTOR 156-RELATED"/>
    <property type="match status" value="1"/>
</dbReference>
<feature type="transmembrane region" description="Helical" evidence="9">
    <location>
        <begin position="541"/>
        <end position="565"/>
    </location>
</feature>
<dbReference type="GO" id="GO:0038039">
    <property type="term" value="C:G protein-coupled receptor heterodimeric complex"/>
    <property type="evidence" value="ECO:0007669"/>
    <property type="project" value="TreeGrafter"/>
</dbReference>
<feature type="transmembrane region" description="Helical" evidence="9">
    <location>
        <begin position="509"/>
        <end position="529"/>
    </location>
</feature>
<evidence type="ECO:0000259" key="10">
    <source>
        <dbReference type="PROSITE" id="PS50259"/>
    </source>
</evidence>
<keyword evidence="8" id="KW-0807">Transducer</keyword>
<evidence type="ECO:0000256" key="1">
    <source>
        <dbReference type="ARBA" id="ARBA00004141"/>
    </source>
</evidence>
<reference evidence="11 12" key="1">
    <citation type="submission" date="2016-08" db="EMBL/GenBank/DDBJ databases">
        <title>A Parts List for Fungal Cellulosomes Revealed by Comparative Genomics.</title>
        <authorList>
            <consortium name="DOE Joint Genome Institute"/>
            <person name="Haitjema C.H."/>
            <person name="Gilmore S.P."/>
            <person name="Henske J.K."/>
            <person name="Solomon K.V."/>
            <person name="De Groot R."/>
            <person name="Kuo A."/>
            <person name="Mondo S.J."/>
            <person name="Salamov A.A."/>
            <person name="Labutti K."/>
            <person name="Zhao Z."/>
            <person name="Chiniquy J."/>
            <person name="Barry K."/>
            <person name="Brewer H.M."/>
            <person name="Purvine S.O."/>
            <person name="Wright A.T."/>
            <person name="Boxma B."/>
            <person name="Van Alen T."/>
            <person name="Hackstein J.H."/>
            <person name="Baker S.E."/>
            <person name="Grigoriev I.V."/>
            <person name="O'Malley M.A."/>
        </authorList>
    </citation>
    <scope>NUCLEOTIDE SEQUENCE [LARGE SCALE GENOMIC DNA]</scope>
    <source>
        <strain evidence="11 12">G1</strain>
    </source>
</reference>
<feature type="transmembrane region" description="Helical" evidence="9">
    <location>
        <begin position="471"/>
        <end position="489"/>
    </location>
</feature>
<evidence type="ECO:0000313" key="12">
    <source>
        <dbReference type="Proteomes" id="UP000193920"/>
    </source>
</evidence>
<keyword evidence="12" id="KW-1185">Reference proteome</keyword>
<dbReference type="Proteomes" id="UP000193920">
    <property type="component" value="Unassembled WGS sequence"/>
</dbReference>
<evidence type="ECO:0000256" key="3">
    <source>
        <dbReference type="ARBA" id="ARBA00022989"/>
    </source>
</evidence>
<evidence type="ECO:0000256" key="8">
    <source>
        <dbReference type="ARBA" id="ARBA00023224"/>
    </source>
</evidence>
<dbReference type="AlphaFoldDB" id="A0A1Y2ERH3"/>
<keyword evidence="5 9" id="KW-0472">Membrane</keyword>
<dbReference type="PROSITE" id="PS50259">
    <property type="entry name" value="G_PROTEIN_RECEP_F3_4"/>
    <property type="match status" value="1"/>
</dbReference>
<keyword evidence="2 9" id="KW-0812">Transmembrane</keyword>
<dbReference type="GO" id="GO:0004965">
    <property type="term" value="F:G protein-coupled GABA receptor activity"/>
    <property type="evidence" value="ECO:0007669"/>
    <property type="project" value="InterPro"/>
</dbReference>
<comment type="subcellular location">
    <subcellularLocation>
        <location evidence="1">Membrane</location>
        <topology evidence="1">Multi-pass membrane protein</topology>
    </subcellularLocation>
</comment>
<evidence type="ECO:0000256" key="7">
    <source>
        <dbReference type="ARBA" id="ARBA00023180"/>
    </source>
</evidence>
<gene>
    <name evidence="11" type="ORF">LY90DRAFT_699335</name>
</gene>
<feature type="transmembrane region" description="Helical" evidence="9">
    <location>
        <begin position="426"/>
        <end position="450"/>
    </location>
</feature>
<keyword evidence="6" id="KW-0675">Receptor</keyword>
<dbReference type="EMBL" id="MCOG01000030">
    <property type="protein sequence ID" value="ORY74148.1"/>
    <property type="molecule type" value="Genomic_DNA"/>
</dbReference>
<proteinExistence type="predicted"/>
<dbReference type="Pfam" id="PF00003">
    <property type="entry name" value="7tm_3"/>
    <property type="match status" value="1"/>
</dbReference>
<feature type="transmembrane region" description="Helical" evidence="9">
    <location>
        <begin position="622"/>
        <end position="643"/>
    </location>
</feature>
<organism evidence="11 12">
    <name type="scientific">Neocallimastix californiae</name>
    <dbReference type="NCBI Taxonomy" id="1754190"/>
    <lineage>
        <taxon>Eukaryota</taxon>
        <taxon>Fungi</taxon>
        <taxon>Fungi incertae sedis</taxon>
        <taxon>Chytridiomycota</taxon>
        <taxon>Chytridiomycota incertae sedis</taxon>
        <taxon>Neocallimastigomycetes</taxon>
        <taxon>Neocallimastigales</taxon>
        <taxon>Neocallimastigaceae</taxon>
        <taxon>Neocallimastix</taxon>
    </lineage>
</organism>
<name>A0A1Y2ERH3_9FUNG</name>
<dbReference type="PANTHER" id="PTHR10519">
    <property type="entry name" value="GABA-B RECEPTOR"/>
    <property type="match status" value="1"/>
</dbReference>
<evidence type="ECO:0000256" key="6">
    <source>
        <dbReference type="ARBA" id="ARBA00023170"/>
    </source>
</evidence>
<evidence type="ECO:0000256" key="9">
    <source>
        <dbReference type="SAM" id="Phobius"/>
    </source>
</evidence>
<accession>A0A1Y2ERH3</accession>
<feature type="domain" description="G-protein coupled receptors family 3 profile" evidence="10">
    <location>
        <begin position="430"/>
        <end position="644"/>
    </location>
</feature>
<dbReference type="GO" id="GO:0007214">
    <property type="term" value="P:gamma-aminobutyric acid signaling pathway"/>
    <property type="evidence" value="ECO:0007669"/>
    <property type="project" value="TreeGrafter"/>
</dbReference>